<proteinExistence type="predicted"/>
<keyword evidence="3" id="KW-1185">Reference proteome</keyword>
<keyword evidence="1" id="KW-0812">Transmembrane</keyword>
<evidence type="ECO:0000313" key="2">
    <source>
        <dbReference type="EMBL" id="PXW55648.1"/>
    </source>
</evidence>
<dbReference type="NCBIfam" id="TIGR02459">
    <property type="entry name" value="CbtB"/>
    <property type="match status" value="1"/>
</dbReference>
<dbReference type="Pfam" id="PF09489">
    <property type="entry name" value="CbtB"/>
    <property type="match status" value="1"/>
</dbReference>
<protein>
    <submittedName>
        <fullName evidence="2">Cobalt transporter subunit CbtB</fullName>
    </submittedName>
</protein>
<dbReference type="OrthoDB" id="9813304at2"/>
<comment type="caution">
    <text evidence="2">The sequence shown here is derived from an EMBL/GenBank/DDBJ whole genome shotgun (WGS) entry which is preliminary data.</text>
</comment>
<gene>
    <name evidence="2" type="ORF">C7450_10956</name>
</gene>
<reference evidence="2 3" key="1">
    <citation type="submission" date="2018-05" db="EMBL/GenBank/DDBJ databases">
        <title>Genomic Encyclopedia of Type Strains, Phase IV (KMG-IV): sequencing the most valuable type-strain genomes for metagenomic binning, comparative biology and taxonomic classification.</title>
        <authorList>
            <person name="Goeker M."/>
        </authorList>
    </citation>
    <scope>NUCLEOTIDE SEQUENCE [LARGE SCALE GENOMIC DNA]</scope>
    <source>
        <strain evidence="2 3">DSM 6462</strain>
    </source>
</reference>
<sequence>MSNVAVAGLGSRAEVVKIALVAFAMGVVLVFVTGFAHPEAVHNAAHDTRHALSFPCH</sequence>
<dbReference type="Proteomes" id="UP000248021">
    <property type="component" value="Unassembled WGS sequence"/>
</dbReference>
<dbReference type="AlphaFoldDB" id="A0A2V3U1D4"/>
<organism evidence="2 3">
    <name type="scientific">Chelatococcus asaccharovorans</name>
    <dbReference type="NCBI Taxonomy" id="28210"/>
    <lineage>
        <taxon>Bacteria</taxon>
        <taxon>Pseudomonadati</taxon>
        <taxon>Pseudomonadota</taxon>
        <taxon>Alphaproteobacteria</taxon>
        <taxon>Hyphomicrobiales</taxon>
        <taxon>Chelatococcaceae</taxon>
        <taxon>Chelatococcus</taxon>
    </lineage>
</organism>
<dbReference type="RefSeq" id="WP_110376646.1">
    <property type="nucleotide sequence ID" value="NZ_JAHBRY010000001.1"/>
</dbReference>
<evidence type="ECO:0000256" key="1">
    <source>
        <dbReference type="SAM" id="Phobius"/>
    </source>
</evidence>
<dbReference type="EMBL" id="QJJK01000009">
    <property type="protein sequence ID" value="PXW55648.1"/>
    <property type="molecule type" value="Genomic_DNA"/>
</dbReference>
<evidence type="ECO:0000313" key="3">
    <source>
        <dbReference type="Proteomes" id="UP000248021"/>
    </source>
</evidence>
<name>A0A2V3U1D4_9HYPH</name>
<keyword evidence="1" id="KW-1133">Transmembrane helix</keyword>
<accession>A0A2V3U1D4</accession>
<keyword evidence="1" id="KW-0472">Membrane</keyword>
<dbReference type="InterPro" id="IPR012667">
    <property type="entry name" value="CbtB_put"/>
</dbReference>
<feature type="transmembrane region" description="Helical" evidence="1">
    <location>
        <begin position="15"/>
        <end position="36"/>
    </location>
</feature>